<dbReference type="EMBL" id="BDIP01008094">
    <property type="protein sequence ID" value="GIQ91657.1"/>
    <property type="molecule type" value="Genomic_DNA"/>
</dbReference>
<name>A0A9K3DB73_9EUKA</name>
<dbReference type="AlphaFoldDB" id="A0A9K3DB73"/>
<sequence>NSVQWTLPSSEVFSLERESPSSSRFFVTVLHRYEYDAKSPEAAHRIDHSFKELGLGIGMPYNNPHLGRMRAGKSSDMSMGGNPAGAVTMDPVQL</sequence>
<evidence type="ECO:0000313" key="3">
    <source>
        <dbReference type="Proteomes" id="UP000265618"/>
    </source>
</evidence>
<evidence type="ECO:0000256" key="1">
    <source>
        <dbReference type="SAM" id="MobiDB-lite"/>
    </source>
</evidence>
<proteinExistence type="predicted"/>
<evidence type="ECO:0000313" key="2">
    <source>
        <dbReference type="EMBL" id="GIQ91657.1"/>
    </source>
</evidence>
<feature type="non-terminal residue" evidence="2">
    <location>
        <position position="94"/>
    </location>
</feature>
<feature type="non-terminal residue" evidence="2">
    <location>
        <position position="1"/>
    </location>
</feature>
<protein>
    <submittedName>
        <fullName evidence="2">Uncharacterized protein</fullName>
    </submittedName>
</protein>
<organism evidence="2 3">
    <name type="scientific">Kipferlia bialata</name>
    <dbReference type="NCBI Taxonomy" id="797122"/>
    <lineage>
        <taxon>Eukaryota</taxon>
        <taxon>Metamonada</taxon>
        <taxon>Carpediemonas-like organisms</taxon>
        <taxon>Kipferlia</taxon>
    </lineage>
</organism>
<keyword evidence="3" id="KW-1185">Reference proteome</keyword>
<gene>
    <name evidence="2" type="ORF">KIPB_015002</name>
</gene>
<reference evidence="2 3" key="1">
    <citation type="journal article" date="2018" name="PLoS ONE">
        <title>The draft genome of Kipferlia bialata reveals reductive genome evolution in fornicate parasites.</title>
        <authorList>
            <person name="Tanifuji G."/>
            <person name="Takabayashi S."/>
            <person name="Kume K."/>
            <person name="Takagi M."/>
            <person name="Nakayama T."/>
            <person name="Kamikawa R."/>
            <person name="Inagaki Y."/>
            <person name="Hashimoto T."/>
        </authorList>
    </citation>
    <scope>NUCLEOTIDE SEQUENCE [LARGE SCALE GENOMIC DNA]</scope>
    <source>
        <strain evidence="2">NY0173</strain>
    </source>
</reference>
<comment type="caution">
    <text evidence="2">The sequence shown here is derived from an EMBL/GenBank/DDBJ whole genome shotgun (WGS) entry which is preliminary data.</text>
</comment>
<accession>A0A9K3DB73</accession>
<feature type="region of interest" description="Disordered" evidence="1">
    <location>
        <begin position="66"/>
        <end position="94"/>
    </location>
</feature>
<dbReference type="Proteomes" id="UP000265618">
    <property type="component" value="Unassembled WGS sequence"/>
</dbReference>